<comment type="subcellular location">
    <subcellularLocation>
        <location evidence="1">Mitochondrion inner membrane</location>
        <topology evidence="1">Multi-pass membrane protein</topology>
    </subcellularLocation>
</comment>
<evidence type="ECO:0000313" key="12">
    <source>
        <dbReference type="Proteomes" id="UP000790347"/>
    </source>
</evidence>
<organism evidence="11 12">
    <name type="scientific">Dermatophagoides farinae</name>
    <name type="common">American house dust mite</name>
    <dbReference type="NCBI Taxonomy" id="6954"/>
    <lineage>
        <taxon>Eukaryota</taxon>
        <taxon>Metazoa</taxon>
        <taxon>Ecdysozoa</taxon>
        <taxon>Arthropoda</taxon>
        <taxon>Chelicerata</taxon>
        <taxon>Arachnida</taxon>
        <taxon>Acari</taxon>
        <taxon>Acariformes</taxon>
        <taxon>Sarcoptiformes</taxon>
        <taxon>Astigmata</taxon>
        <taxon>Psoroptidia</taxon>
        <taxon>Analgoidea</taxon>
        <taxon>Pyroglyphidae</taxon>
        <taxon>Dermatophagoidinae</taxon>
        <taxon>Dermatophagoides</taxon>
    </lineage>
</organism>
<evidence type="ECO:0000256" key="7">
    <source>
        <dbReference type="ARBA" id="ARBA00023128"/>
    </source>
</evidence>
<evidence type="ECO:0000256" key="4">
    <source>
        <dbReference type="ARBA" id="ARBA00022692"/>
    </source>
</evidence>
<gene>
    <name evidence="11" type="ORF">DERF_008664</name>
</gene>
<evidence type="ECO:0000256" key="10">
    <source>
        <dbReference type="RuleBase" id="RU000488"/>
    </source>
</evidence>
<dbReference type="Pfam" id="PF00153">
    <property type="entry name" value="Mito_carr"/>
    <property type="match status" value="3"/>
</dbReference>
<keyword evidence="3 10" id="KW-0813">Transport</keyword>
<dbReference type="PROSITE" id="PS50920">
    <property type="entry name" value="SOLCAR"/>
    <property type="match status" value="3"/>
</dbReference>
<dbReference type="PRINTS" id="PR00926">
    <property type="entry name" value="MITOCARRIER"/>
</dbReference>
<evidence type="ECO:0000313" key="11">
    <source>
        <dbReference type="EMBL" id="KAH9518061.1"/>
    </source>
</evidence>
<dbReference type="InterPro" id="IPR018108">
    <property type="entry name" value="MCP_transmembrane"/>
</dbReference>
<sequence>MTVRSDKKLTHTERVITSLIAGALAGAMAKTAIAPLDRTKIYFQTQNKMFTFPGVMDFLLKSYHESGITSLWRGNSATMARVVPYAAIQYSSHEQFKHLLQVETNDQKRAHPHRSFMAGSLAGLVSTASTYPLDVARARMAVCSTYPSLTQVFLRSINEGGILSLYRGFIPTICGVIPYAGSSFFTYETLKRLHYDYYGNNDIHPLLRMLFGAIAGLFGQSASYPLDIVRRRMQTQHGYVELGIIGTMKKVVTEEGFIHGLYKGLSLNWVKGPIAVGISFTSFDMIYKFLLTVYIDEIQTSSSSSSSSAKVSSGV</sequence>
<dbReference type="GO" id="GO:0005743">
    <property type="term" value="C:mitochondrial inner membrane"/>
    <property type="evidence" value="ECO:0007669"/>
    <property type="project" value="UniProtKB-SubCell"/>
</dbReference>
<comment type="similarity">
    <text evidence="2 10">Belongs to the mitochondrial carrier (TC 2.A.29) family.</text>
</comment>
<feature type="repeat" description="Solcar" evidence="9">
    <location>
        <begin position="110"/>
        <end position="193"/>
    </location>
</feature>
<evidence type="ECO:0000256" key="5">
    <source>
        <dbReference type="ARBA" id="ARBA00022737"/>
    </source>
</evidence>
<dbReference type="GO" id="GO:0055085">
    <property type="term" value="P:transmembrane transport"/>
    <property type="evidence" value="ECO:0007669"/>
    <property type="project" value="InterPro"/>
</dbReference>
<reference evidence="11" key="1">
    <citation type="submission" date="2013-05" db="EMBL/GenBank/DDBJ databases">
        <authorList>
            <person name="Yim A.K.Y."/>
            <person name="Chan T.F."/>
            <person name="Ji K.M."/>
            <person name="Liu X.Y."/>
            <person name="Zhou J.W."/>
            <person name="Li R.Q."/>
            <person name="Yang K.Y."/>
            <person name="Li J."/>
            <person name="Li M."/>
            <person name="Law P.T.W."/>
            <person name="Wu Y.L."/>
            <person name="Cai Z.L."/>
            <person name="Qin H."/>
            <person name="Bao Y."/>
            <person name="Leung R.K.K."/>
            <person name="Ng P.K.S."/>
            <person name="Zou J."/>
            <person name="Zhong X.J."/>
            <person name="Ran P.X."/>
            <person name="Zhong N.S."/>
            <person name="Liu Z.G."/>
            <person name="Tsui S.K.W."/>
        </authorList>
    </citation>
    <scope>NUCLEOTIDE SEQUENCE</scope>
    <source>
        <strain evidence="11">Derf</strain>
        <tissue evidence="11">Whole organism</tissue>
    </source>
</reference>
<feature type="repeat" description="Solcar" evidence="9">
    <location>
        <begin position="203"/>
        <end position="289"/>
    </location>
</feature>
<evidence type="ECO:0000256" key="6">
    <source>
        <dbReference type="ARBA" id="ARBA00022792"/>
    </source>
</evidence>
<keyword evidence="5" id="KW-0677">Repeat</keyword>
<proteinExistence type="inferred from homology"/>
<evidence type="ECO:0000256" key="8">
    <source>
        <dbReference type="ARBA" id="ARBA00023136"/>
    </source>
</evidence>
<keyword evidence="12" id="KW-1185">Reference proteome</keyword>
<keyword evidence="6" id="KW-0999">Mitochondrion inner membrane</keyword>
<evidence type="ECO:0008006" key="13">
    <source>
        <dbReference type="Google" id="ProtNLM"/>
    </source>
</evidence>
<comment type="caution">
    <text evidence="11">The sequence shown here is derived from an EMBL/GenBank/DDBJ whole genome shotgun (WGS) entry which is preliminary data.</text>
</comment>
<dbReference type="Gene3D" id="1.50.40.10">
    <property type="entry name" value="Mitochondrial carrier domain"/>
    <property type="match status" value="1"/>
</dbReference>
<evidence type="ECO:0000256" key="1">
    <source>
        <dbReference type="ARBA" id="ARBA00004448"/>
    </source>
</evidence>
<dbReference type="InterPro" id="IPR002067">
    <property type="entry name" value="MCP"/>
</dbReference>
<feature type="repeat" description="Solcar" evidence="9">
    <location>
        <begin position="13"/>
        <end position="99"/>
    </location>
</feature>
<reference evidence="11" key="2">
    <citation type="journal article" date="2022" name="Res Sq">
        <title>Comparative Genomics Reveals Insights into the Divergent Evolution of Astigmatic Mites and Household Pest Adaptations.</title>
        <authorList>
            <person name="Xiong Q."/>
            <person name="Wan A.T.-Y."/>
            <person name="Liu X.-Y."/>
            <person name="Fung C.S.-H."/>
            <person name="Xiao X."/>
            <person name="Malainual N."/>
            <person name="Hou J."/>
            <person name="Wang L."/>
            <person name="Wang M."/>
            <person name="Yang K."/>
            <person name="Cui Y."/>
            <person name="Leung E."/>
            <person name="Nong W."/>
            <person name="Shin S.-K."/>
            <person name="Au S."/>
            <person name="Jeong K.Y."/>
            <person name="Chew F.T."/>
            <person name="Hui J."/>
            <person name="Leung T.F."/>
            <person name="Tungtrongchitr A."/>
            <person name="Zhong N."/>
            <person name="Liu Z."/>
            <person name="Tsui S."/>
        </authorList>
    </citation>
    <scope>NUCLEOTIDE SEQUENCE</scope>
    <source>
        <strain evidence="11">Derf</strain>
        <tissue evidence="11">Whole organism</tissue>
    </source>
</reference>
<dbReference type="PRINTS" id="PR00928">
    <property type="entry name" value="GRAVESDC"/>
</dbReference>
<protein>
    <recommendedName>
        <fullName evidence="13">Mitochondrial coenzyme A transporter SLC25A42</fullName>
    </recommendedName>
</protein>
<keyword evidence="4 9" id="KW-0812">Transmembrane</keyword>
<accession>A0A922I0U9</accession>
<keyword evidence="7" id="KW-0496">Mitochondrion</keyword>
<evidence type="ECO:0000256" key="2">
    <source>
        <dbReference type="ARBA" id="ARBA00006375"/>
    </source>
</evidence>
<dbReference type="InterPro" id="IPR002167">
    <property type="entry name" value="GDC-like"/>
</dbReference>
<evidence type="ECO:0000256" key="9">
    <source>
        <dbReference type="PROSITE-ProRule" id="PRU00282"/>
    </source>
</evidence>
<dbReference type="Proteomes" id="UP000790347">
    <property type="component" value="Unassembled WGS sequence"/>
</dbReference>
<dbReference type="EMBL" id="ASGP02000003">
    <property type="protein sequence ID" value="KAH9518061.1"/>
    <property type="molecule type" value="Genomic_DNA"/>
</dbReference>
<dbReference type="AlphaFoldDB" id="A0A922I0U9"/>
<evidence type="ECO:0000256" key="3">
    <source>
        <dbReference type="ARBA" id="ARBA00022448"/>
    </source>
</evidence>
<dbReference type="InterPro" id="IPR023395">
    <property type="entry name" value="MCP_dom_sf"/>
</dbReference>
<keyword evidence="8 9" id="KW-0472">Membrane</keyword>
<name>A0A922I0U9_DERFA</name>
<dbReference type="SUPFAM" id="SSF103506">
    <property type="entry name" value="Mitochondrial carrier"/>
    <property type="match status" value="1"/>
</dbReference>
<dbReference type="PANTHER" id="PTHR24089">
    <property type="entry name" value="SOLUTE CARRIER FAMILY 25"/>
    <property type="match status" value="1"/>
</dbReference>